<feature type="transmembrane region" description="Helical" evidence="9">
    <location>
        <begin position="12"/>
        <end position="30"/>
    </location>
</feature>
<comment type="caution">
    <text evidence="11">The sequence shown here is derived from an EMBL/GenBank/DDBJ whole genome shotgun (WGS) entry which is preliminary data.</text>
</comment>
<keyword evidence="3 9" id="KW-1133">Transmembrane helix</keyword>
<dbReference type="FunFam" id="1.10.287.950:FF:000001">
    <property type="entry name" value="Methyl-accepting chemotaxis sensory transducer"/>
    <property type="match status" value="1"/>
</dbReference>
<dbReference type="GO" id="GO:0006935">
    <property type="term" value="P:chemotaxis"/>
    <property type="evidence" value="ECO:0007669"/>
    <property type="project" value="UniProtKB-ARBA"/>
</dbReference>
<dbReference type="InterPro" id="IPR004089">
    <property type="entry name" value="MCPsignal_dom"/>
</dbReference>
<comment type="similarity">
    <text evidence="6">Belongs to the methyl-accepting chemotaxis (MCP) protein family.</text>
</comment>
<proteinExistence type="inferred from homology"/>
<evidence type="ECO:0000259" key="10">
    <source>
        <dbReference type="PROSITE" id="PS50111"/>
    </source>
</evidence>
<dbReference type="InterPro" id="IPR024478">
    <property type="entry name" value="HlyB_4HB_MCP"/>
</dbReference>
<evidence type="ECO:0000256" key="6">
    <source>
        <dbReference type="ARBA" id="ARBA00029447"/>
    </source>
</evidence>
<feature type="transmembrane region" description="Helical" evidence="9">
    <location>
        <begin position="193"/>
        <end position="214"/>
    </location>
</feature>
<dbReference type="InterPro" id="IPR047347">
    <property type="entry name" value="YvaQ-like_sensor"/>
</dbReference>
<dbReference type="GO" id="GO:0007165">
    <property type="term" value="P:signal transduction"/>
    <property type="evidence" value="ECO:0007669"/>
    <property type="project" value="UniProtKB-KW"/>
</dbReference>
<dbReference type="CDD" id="cd11386">
    <property type="entry name" value="MCP_signal"/>
    <property type="match status" value="1"/>
</dbReference>
<evidence type="ECO:0000256" key="1">
    <source>
        <dbReference type="ARBA" id="ARBA00004141"/>
    </source>
</evidence>
<evidence type="ECO:0000313" key="12">
    <source>
        <dbReference type="Proteomes" id="UP000463138"/>
    </source>
</evidence>
<dbReference type="Gene3D" id="1.10.287.950">
    <property type="entry name" value="Methyl-accepting chemotaxis protein"/>
    <property type="match status" value="1"/>
</dbReference>
<dbReference type="Proteomes" id="UP000463138">
    <property type="component" value="Unassembled WGS sequence"/>
</dbReference>
<dbReference type="Pfam" id="PF12729">
    <property type="entry name" value="4HB_MCP_1"/>
    <property type="match status" value="1"/>
</dbReference>
<dbReference type="PANTHER" id="PTHR32089">
    <property type="entry name" value="METHYL-ACCEPTING CHEMOTAXIS PROTEIN MCPB"/>
    <property type="match status" value="1"/>
</dbReference>
<evidence type="ECO:0000256" key="8">
    <source>
        <dbReference type="SAM" id="Coils"/>
    </source>
</evidence>
<feature type="coiled-coil region" evidence="8">
    <location>
        <begin position="114"/>
        <end position="141"/>
    </location>
</feature>
<organism evidence="11 12">
    <name type="scientific">Halopseudomonas laoshanensis</name>
    <dbReference type="NCBI Taxonomy" id="2268758"/>
    <lineage>
        <taxon>Bacteria</taxon>
        <taxon>Pseudomonadati</taxon>
        <taxon>Pseudomonadota</taxon>
        <taxon>Gammaproteobacteria</taxon>
        <taxon>Pseudomonadales</taxon>
        <taxon>Pseudomonadaceae</taxon>
        <taxon>Halopseudomonas</taxon>
    </lineage>
</organism>
<sequence>MFKQLTIGQRLGMGFGLILSLMILITLIGINRVGVIDDTLTSVSDNATVKQRYAINFRGSVHDRAIAIRDLVLAPNNQAASRQLQQIDQLKAFYQDSAAAMDALFASSDPSADERRLLAAIKDIEREALALTNQLIELRQNNQSDAARTLLIAEVSPAYTDWLARVNAFIDFQEQVIGEEIGTVRAVAGGFQLLILAVTGIAVLLGVLVSVLIIRQIRSTLGAEPHEVAEVIRRLANGELNQRIETRYPNSVMGATAAMIKHLSDTIAQVRNAAVELSVSSAQLLATSENNNQQIHLQSREAEQMAAAVNQMAATVNEVAGYAASAASATRNADSEVETGSRIVTATAGAIQNLASTLETAADTVQQVSRDSASIEKITAVINAIAEQTNLLALNAAIEAARAGEHGRGFAVVADEVRSLATRTQDSTREIRDMIGTLQQGAGNAADVMETSRELAQKTVEQILLAEGALQQISHEVGAINDMNAQIASASEEQSAVAEEVNQNINRIHDATVETSAGSNQVASSSKVLAKLADQLKERVSFFSL</sequence>
<dbReference type="PANTHER" id="PTHR32089:SF112">
    <property type="entry name" value="LYSOZYME-LIKE PROTEIN-RELATED"/>
    <property type="match status" value="1"/>
</dbReference>
<accession>A0A7V7KUZ8</accession>
<dbReference type="Pfam" id="PF00015">
    <property type="entry name" value="MCPsignal"/>
    <property type="match status" value="1"/>
</dbReference>
<dbReference type="AlphaFoldDB" id="A0A7V7KUZ8"/>
<evidence type="ECO:0000256" key="4">
    <source>
        <dbReference type="ARBA" id="ARBA00023136"/>
    </source>
</evidence>
<evidence type="ECO:0000256" key="2">
    <source>
        <dbReference type="ARBA" id="ARBA00022692"/>
    </source>
</evidence>
<dbReference type="EMBL" id="QOVF01000007">
    <property type="protein sequence ID" value="KAA0691837.1"/>
    <property type="molecule type" value="Genomic_DNA"/>
</dbReference>
<evidence type="ECO:0000256" key="5">
    <source>
        <dbReference type="ARBA" id="ARBA00023224"/>
    </source>
</evidence>
<dbReference type="SMART" id="SM00283">
    <property type="entry name" value="MA"/>
    <property type="match status" value="1"/>
</dbReference>
<evidence type="ECO:0000256" key="3">
    <source>
        <dbReference type="ARBA" id="ARBA00022989"/>
    </source>
</evidence>
<keyword evidence="4 9" id="KW-0472">Membrane</keyword>
<dbReference type="RefSeq" id="WP_149333952.1">
    <property type="nucleotide sequence ID" value="NZ_QOVF01000007.1"/>
</dbReference>
<keyword evidence="8" id="KW-0175">Coiled coil</keyword>
<dbReference type="GO" id="GO:0016020">
    <property type="term" value="C:membrane"/>
    <property type="evidence" value="ECO:0007669"/>
    <property type="project" value="UniProtKB-SubCell"/>
</dbReference>
<protein>
    <submittedName>
        <fullName evidence="11">Methyl-accepting chemotaxis protein</fullName>
    </submittedName>
</protein>
<comment type="subcellular location">
    <subcellularLocation>
        <location evidence="1">Membrane</location>
        <topology evidence="1">Multi-pass membrane protein</topology>
    </subcellularLocation>
</comment>
<dbReference type="CDD" id="cd19411">
    <property type="entry name" value="MCP2201-like_sensor"/>
    <property type="match status" value="1"/>
</dbReference>
<evidence type="ECO:0000256" key="7">
    <source>
        <dbReference type="PROSITE-ProRule" id="PRU00284"/>
    </source>
</evidence>
<dbReference type="PROSITE" id="PS50111">
    <property type="entry name" value="CHEMOTAXIS_TRANSDUC_2"/>
    <property type="match status" value="1"/>
</dbReference>
<gene>
    <name evidence="11" type="ORF">DT594_16525</name>
</gene>
<evidence type="ECO:0000256" key="9">
    <source>
        <dbReference type="SAM" id="Phobius"/>
    </source>
</evidence>
<keyword evidence="12" id="KW-1185">Reference proteome</keyword>
<dbReference type="SUPFAM" id="SSF58104">
    <property type="entry name" value="Methyl-accepting chemotaxis protein (MCP) signaling domain"/>
    <property type="match status" value="1"/>
</dbReference>
<keyword evidence="2 9" id="KW-0812">Transmembrane</keyword>
<evidence type="ECO:0000313" key="11">
    <source>
        <dbReference type="EMBL" id="KAA0691837.1"/>
    </source>
</evidence>
<reference evidence="11 12" key="1">
    <citation type="submission" date="2018-07" db="EMBL/GenBank/DDBJ databases">
        <title>Pseudomonas laoshanensis sp. nov., isolated from soil.</title>
        <authorList>
            <person name="Sun J."/>
            <person name="Yu L."/>
            <person name="Wang M."/>
            <person name="Zhang C."/>
        </authorList>
    </citation>
    <scope>NUCLEOTIDE SEQUENCE [LARGE SCALE GENOMIC DNA]</scope>
    <source>
        <strain evidence="11 12">Y22</strain>
    </source>
</reference>
<dbReference type="OrthoDB" id="2489132at2"/>
<feature type="domain" description="Methyl-accepting transducer" evidence="10">
    <location>
        <begin position="273"/>
        <end position="509"/>
    </location>
</feature>
<name>A0A7V7KUZ8_9GAMM</name>
<keyword evidence="5 7" id="KW-0807">Transducer</keyword>